<keyword evidence="4" id="KW-1185">Reference proteome</keyword>
<feature type="transmembrane region" description="Helical" evidence="2">
    <location>
        <begin position="117"/>
        <end position="136"/>
    </location>
</feature>
<keyword evidence="2" id="KW-0472">Membrane</keyword>
<protein>
    <submittedName>
        <fullName evidence="3">Uncharacterized protein</fullName>
    </submittedName>
</protein>
<dbReference type="Proteomes" id="UP001304895">
    <property type="component" value="Unassembled WGS sequence"/>
</dbReference>
<feature type="transmembrane region" description="Helical" evidence="2">
    <location>
        <begin position="45"/>
        <end position="67"/>
    </location>
</feature>
<feature type="region of interest" description="Disordered" evidence="1">
    <location>
        <begin position="1227"/>
        <end position="1313"/>
    </location>
</feature>
<feature type="compositionally biased region" description="Low complexity" evidence="1">
    <location>
        <begin position="1274"/>
        <end position="1293"/>
    </location>
</feature>
<organism evidence="3 4">
    <name type="scientific">Trichocladium antarcticum</name>
    <dbReference type="NCBI Taxonomy" id="1450529"/>
    <lineage>
        <taxon>Eukaryota</taxon>
        <taxon>Fungi</taxon>
        <taxon>Dikarya</taxon>
        <taxon>Ascomycota</taxon>
        <taxon>Pezizomycotina</taxon>
        <taxon>Sordariomycetes</taxon>
        <taxon>Sordariomycetidae</taxon>
        <taxon>Sordariales</taxon>
        <taxon>Chaetomiaceae</taxon>
        <taxon>Trichocladium</taxon>
    </lineage>
</organism>
<evidence type="ECO:0000313" key="3">
    <source>
        <dbReference type="EMBL" id="KAK4131011.1"/>
    </source>
</evidence>
<accession>A0AAN6UG41</accession>
<feature type="region of interest" description="Disordered" evidence="1">
    <location>
        <begin position="1091"/>
        <end position="1153"/>
    </location>
</feature>
<reference evidence="3" key="2">
    <citation type="submission" date="2023-05" db="EMBL/GenBank/DDBJ databases">
        <authorList>
            <consortium name="Lawrence Berkeley National Laboratory"/>
            <person name="Steindorff A."/>
            <person name="Hensen N."/>
            <person name="Bonometti L."/>
            <person name="Westerberg I."/>
            <person name="Brannstrom I.O."/>
            <person name="Guillou S."/>
            <person name="Cros-Aarteil S."/>
            <person name="Calhoun S."/>
            <person name="Haridas S."/>
            <person name="Kuo A."/>
            <person name="Mondo S."/>
            <person name="Pangilinan J."/>
            <person name="Riley R."/>
            <person name="Labutti K."/>
            <person name="Andreopoulos B."/>
            <person name="Lipzen A."/>
            <person name="Chen C."/>
            <person name="Yanf M."/>
            <person name="Daum C."/>
            <person name="Ng V."/>
            <person name="Clum A."/>
            <person name="Ohm R."/>
            <person name="Martin F."/>
            <person name="Silar P."/>
            <person name="Natvig D."/>
            <person name="Lalanne C."/>
            <person name="Gautier V."/>
            <person name="Ament-Velasquez S.L."/>
            <person name="Kruys A."/>
            <person name="Hutchinson M.I."/>
            <person name="Powell A.J."/>
            <person name="Barry K."/>
            <person name="Miller A.N."/>
            <person name="Grigoriev I.V."/>
            <person name="Debuchy R."/>
            <person name="Gladieux P."/>
            <person name="Thoren M.H."/>
            <person name="Johannesson H."/>
        </authorList>
    </citation>
    <scope>NUCLEOTIDE SEQUENCE</scope>
    <source>
        <strain evidence="3">CBS 123565</strain>
    </source>
</reference>
<feature type="region of interest" description="Disordered" evidence="1">
    <location>
        <begin position="297"/>
        <end position="318"/>
    </location>
</feature>
<gene>
    <name evidence="3" type="ORF">BT67DRAFT_436665</name>
</gene>
<dbReference type="EMBL" id="MU853429">
    <property type="protein sequence ID" value="KAK4131011.1"/>
    <property type="molecule type" value="Genomic_DNA"/>
</dbReference>
<feature type="region of interest" description="Disordered" evidence="1">
    <location>
        <begin position="989"/>
        <end position="1008"/>
    </location>
</feature>
<feature type="compositionally biased region" description="Low complexity" evidence="1">
    <location>
        <begin position="596"/>
        <end position="611"/>
    </location>
</feature>
<feature type="compositionally biased region" description="Basic and acidic residues" evidence="1">
    <location>
        <begin position="1257"/>
        <end position="1267"/>
    </location>
</feature>
<feature type="compositionally biased region" description="Polar residues" evidence="1">
    <location>
        <begin position="1349"/>
        <end position="1360"/>
    </location>
</feature>
<feature type="region of interest" description="Disordered" evidence="1">
    <location>
        <begin position="352"/>
        <end position="388"/>
    </location>
</feature>
<feature type="compositionally biased region" description="Low complexity" evidence="1">
    <location>
        <begin position="1109"/>
        <end position="1124"/>
    </location>
</feature>
<feature type="transmembrane region" description="Helical" evidence="2">
    <location>
        <begin position="228"/>
        <end position="250"/>
    </location>
</feature>
<evidence type="ECO:0000256" key="2">
    <source>
        <dbReference type="SAM" id="Phobius"/>
    </source>
</evidence>
<name>A0AAN6UG41_9PEZI</name>
<comment type="caution">
    <text evidence="3">The sequence shown here is derived from an EMBL/GenBank/DDBJ whole genome shotgun (WGS) entry which is preliminary data.</text>
</comment>
<feature type="region of interest" description="Disordered" evidence="1">
    <location>
        <begin position="554"/>
        <end position="696"/>
    </location>
</feature>
<keyword evidence="2" id="KW-1133">Transmembrane helix</keyword>
<proteinExistence type="predicted"/>
<feature type="region of interest" description="Disordered" evidence="1">
    <location>
        <begin position="895"/>
        <end position="952"/>
    </location>
</feature>
<feature type="compositionally biased region" description="Pro residues" evidence="1">
    <location>
        <begin position="612"/>
        <end position="623"/>
    </location>
</feature>
<evidence type="ECO:0000313" key="4">
    <source>
        <dbReference type="Proteomes" id="UP001304895"/>
    </source>
</evidence>
<feature type="region of interest" description="Disordered" evidence="1">
    <location>
        <begin position="419"/>
        <end position="504"/>
    </location>
</feature>
<feature type="transmembrane region" description="Helical" evidence="2">
    <location>
        <begin position="196"/>
        <end position="216"/>
    </location>
</feature>
<feature type="transmembrane region" description="Helical" evidence="2">
    <location>
        <begin position="156"/>
        <end position="175"/>
    </location>
</feature>
<evidence type="ECO:0000256" key="1">
    <source>
        <dbReference type="SAM" id="MobiDB-lite"/>
    </source>
</evidence>
<reference evidence="3" key="1">
    <citation type="journal article" date="2023" name="Mol. Phylogenet. Evol.">
        <title>Genome-scale phylogeny and comparative genomics of the fungal order Sordariales.</title>
        <authorList>
            <person name="Hensen N."/>
            <person name="Bonometti L."/>
            <person name="Westerberg I."/>
            <person name="Brannstrom I.O."/>
            <person name="Guillou S."/>
            <person name="Cros-Aarteil S."/>
            <person name="Calhoun S."/>
            <person name="Haridas S."/>
            <person name="Kuo A."/>
            <person name="Mondo S."/>
            <person name="Pangilinan J."/>
            <person name="Riley R."/>
            <person name="LaButti K."/>
            <person name="Andreopoulos B."/>
            <person name="Lipzen A."/>
            <person name="Chen C."/>
            <person name="Yan M."/>
            <person name="Daum C."/>
            <person name="Ng V."/>
            <person name="Clum A."/>
            <person name="Steindorff A."/>
            <person name="Ohm R.A."/>
            <person name="Martin F."/>
            <person name="Silar P."/>
            <person name="Natvig D.O."/>
            <person name="Lalanne C."/>
            <person name="Gautier V."/>
            <person name="Ament-Velasquez S.L."/>
            <person name="Kruys A."/>
            <person name="Hutchinson M.I."/>
            <person name="Powell A.J."/>
            <person name="Barry K."/>
            <person name="Miller A.N."/>
            <person name="Grigoriev I.V."/>
            <person name="Debuchy R."/>
            <person name="Gladieux P."/>
            <person name="Hiltunen Thoren M."/>
            <person name="Johannesson H."/>
        </authorList>
    </citation>
    <scope>NUCLEOTIDE SEQUENCE</scope>
    <source>
        <strain evidence="3">CBS 123565</strain>
    </source>
</reference>
<feature type="compositionally biased region" description="Polar residues" evidence="1">
    <location>
        <begin position="896"/>
        <end position="907"/>
    </location>
</feature>
<feature type="region of interest" description="Disordered" evidence="1">
    <location>
        <begin position="251"/>
        <end position="282"/>
    </location>
</feature>
<feature type="region of interest" description="Disordered" evidence="1">
    <location>
        <begin position="1342"/>
        <end position="1363"/>
    </location>
</feature>
<keyword evidence="2" id="KW-0812">Transmembrane</keyword>
<feature type="compositionally biased region" description="Polar residues" evidence="1">
    <location>
        <begin position="937"/>
        <end position="952"/>
    </location>
</feature>
<sequence length="1447" mass="153810">MAVDAATQALVAAFFFGLVLSAASAAVVLCTRGRGRAPFRDSQRLALVLFLSSSALWALLDFITVLLDGRSRPTSCQVGVTLSTIFDQLARFSIEQFLLCATDTNNHNGSKVSPAQLIPQVVVLARFLAGAVFIGFARPQTDSFCVATTSIPPLGIAIPALDAAIIILLVVRAYAAGRVAKETGNGKGAEADRANALMSVLLGLALWTGTSVPLLLGIKSIALALRTALPAGGLLVVIVLASAGAGTLLAPRSTSMPPEAPSPRRIDISRDMSTSDSGYPPSRYQDLKEAAVRSSTAFVNPREAPRAQGETVVGSAGERGKMAIGNPILLENTQQNPLNKMAVVDLQEAAAAEKERRDRTREYGDASVSRRDEQSRRMTAEEGARRAGSVKRKEVASVSLRQSALPGVFQHEGVGLALTTSAQPSPGGDETRLRSPRQSVAAEPPTTPVQVTGPSQDRPLVLRPHLNVPQQTHTRLDLRPSRTLPASPQTMPPEPAKTPLQRRPTVGLPTNPRAQGLLVAQEPGAEHKTVLFVNNIDYNDPRAVEAIIKGASDKATKAAPLPGLRASVVDRPRPISRKAADSSAQSPTPSHRRSRPAGSSGRTSPAASAPGSPTPLPPLPPLPKGVLLPPRPRSNDTRSMAFQEKITLLFPNPPRGNMKRGSSPIAPAAPVRASAWTESTDDRSDDDATTNWSRVQSSELTIGVPVGQATGLPAAVRMCSRQDAQEPKAGVALTDSRNSGTLPIMLDTSAVQPTDLQSPWFSDRELVATPAGVTPGSATPDQAAQSQWHRRVGDDCPTFSGRKAKTRLRKLAPTPLMLNSPPSLKVMAIQAAPSPLETPGQALQQIQAQLKKLEMAQQDSPESAAGRCALLENLEHEMGEQAEHWKEMRHDFERGSMSSMQTTSPPAKSTVRESPGTTKATGVSPRIGPGHRASHVARQQNNPEVNSPASVQDSVCPQLNKWQKRLTEAHLEYMDAQVFRSSNVDFPQLSRAPLASPTPPDSDEPDRSADELLLPRRLADVVAEPPEPALLLWISSAPGAKTPAGFLWTPPAHKTTVRAMEQPLPALVVRPAQRTAPAASLHIASSQLWRKPHNTAPRATTGLWRPRRTAPTPSRTQSQSAPRQRPARRHTRRVTLLPDIPESPKPLSAQGGTLGVFQFPWGAGSDAAPVPPMGMASPPQQQFEAAVEYPSSFFDDYDDDEDGGDGDDAFDETTLWEIASLLKSDAVPSRDSLLPPRARSAADGDGLASDQGAQPRDNAHDVPEQRARPTAPHAAIAPGETPPAAAAAAAESATPPPLKHSRLPSRAAAAAQRPIATTQRLMAPASAAADAGISSLAQARLMEEAEATPSESRGRSSSALWTPPARRHVPAASVRAAVGLWTRGFRGAAPVGTGSAAEEVETAVVLRRMLRRAEVEAVVGFFGGEGLWRVGGRIRPADIKWQDTLRD</sequence>